<dbReference type="GO" id="GO:0015616">
    <property type="term" value="F:DNA translocase activity"/>
    <property type="evidence" value="ECO:0007669"/>
    <property type="project" value="TreeGrafter"/>
</dbReference>
<keyword evidence="2" id="KW-0479">Metal-binding</keyword>
<name>K9F1P1_9ACTO</name>
<comment type="caution">
    <text evidence="7">The sequence shown here is derived from an EMBL/GenBank/DDBJ whole genome shotgun (WGS) entry which is preliminary data.</text>
</comment>
<keyword evidence="2" id="KW-0863">Zinc-finger</keyword>
<dbReference type="PATRIC" id="fig|883066.3.peg.748"/>
<evidence type="ECO:0000259" key="4">
    <source>
        <dbReference type="PROSITE" id="PS50966"/>
    </source>
</evidence>
<dbReference type="PANTHER" id="PTHR45629">
    <property type="entry name" value="SNF2/RAD54 FAMILY MEMBER"/>
    <property type="match status" value="1"/>
</dbReference>
<dbReference type="GO" id="GO:0005524">
    <property type="term" value="F:ATP binding"/>
    <property type="evidence" value="ECO:0007669"/>
    <property type="project" value="InterPro"/>
</dbReference>
<dbReference type="InterPro" id="IPR001650">
    <property type="entry name" value="Helicase_C-like"/>
</dbReference>
<evidence type="ECO:0000256" key="3">
    <source>
        <dbReference type="SAM" id="MobiDB-lite"/>
    </source>
</evidence>
<dbReference type="PROSITE" id="PS50966">
    <property type="entry name" value="ZF_SWIM"/>
    <property type="match status" value="1"/>
</dbReference>
<dbReference type="AlphaFoldDB" id="K9F1P1"/>
<organism evidence="7 8">
    <name type="scientific">Actinobaculum massiliense ACS-171-V-Col2</name>
    <dbReference type="NCBI Taxonomy" id="883066"/>
    <lineage>
        <taxon>Bacteria</taxon>
        <taxon>Bacillati</taxon>
        <taxon>Actinomycetota</taxon>
        <taxon>Actinomycetes</taxon>
        <taxon>Actinomycetales</taxon>
        <taxon>Actinomycetaceae</taxon>
        <taxon>Actinobaculum</taxon>
    </lineage>
</organism>
<feature type="region of interest" description="Disordered" evidence="3">
    <location>
        <begin position="915"/>
        <end position="938"/>
    </location>
</feature>
<dbReference type="HOGENOM" id="CLU_000315_21_0_11"/>
<dbReference type="SUPFAM" id="SSF52540">
    <property type="entry name" value="P-loop containing nucleoside triphosphate hydrolases"/>
    <property type="match status" value="2"/>
</dbReference>
<dbReference type="STRING" id="202789.GCA_001457435_01406"/>
<feature type="compositionally biased region" description="Polar residues" evidence="3">
    <location>
        <begin position="915"/>
        <end position="924"/>
    </location>
</feature>
<evidence type="ECO:0000313" key="7">
    <source>
        <dbReference type="EMBL" id="EKU95360.1"/>
    </source>
</evidence>
<dbReference type="InterPro" id="IPR038718">
    <property type="entry name" value="SNF2-like_sf"/>
</dbReference>
<dbReference type="Pfam" id="PF00271">
    <property type="entry name" value="Helicase_C"/>
    <property type="match status" value="1"/>
</dbReference>
<feature type="compositionally biased region" description="Polar residues" evidence="3">
    <location>
        <begin position="147"/>
        <end position="171"/>
    </location>
</feature>
<keyword evidence="2" id="KW-0862">Zinc</keyword>
<dbReference type="Gene3D" id="3.40.50.300">
    <property type="entry name" value="P-loop containing nucleotide triphosphate hydrolases"/>
    <property type="match status" value="1"/>
</dbReference>
<keyword evidence="1" id="KW-0378">Hydrolase</keyword>
<feature type="domain" description="SWIM-type" evidence="4">
    <location>
        <begin position="59"/>
        <end position="92"/>
    </location>
</feature>
<evidence type="ECO:0000313" key="8">
    <source>
        <dbReference type="Proteomes" id="UP000009888"/>
    </source>
</evidence>
<dbReference type="eggNOG" id="COG0553">
    <property type="taxonomic scope" value="Bacteria"/>
</dbReference>
<dbReference type="InterPro" id="IPR000330">
    <property type="entry name" value="SNF2_N"/>
</dbReference>
<feature type="domain" description="Helicase C-terminal" evidence="6">
    <location>
        <begin position="942"/>
        <end position="1100"/>
    </location>
</feature>
<evidence type="ECO:0000259" key="5">
    <source>
        <dbReference type="PROSITE" id="PS51192"/>
    </source>
</evidence>
<dbReference type="PROSITE" id="PS51192">
    <property type="entry name" value="HELICASE_ATP_BIND_1"/>
    <property type="match status" value="1"/>
</dbReference>
<accession>K9F1P1</accession>
<dbReference type="Pfam" id="PF00176">
    <property type="entry name" value="SNF2-rel_dom"/>
    <property type="match status" value="1"/>
</dbReference>
<gene>
    <name evidence="7" type="ORF">HMPREF9233_00725</name>
</gene>
<evidence type="ECO:0008006" key="9">
    <source>
        <dbReference type="Google" id="ProtNLM"/>
    </source>
</evidence>
<dbReference type="PROSITE" id="PS51194">
    <property type="entry name" value="HELICASE_CTER"/>
    <property type="match status" value="1"/>
</dbReference>
<sequence>MSEKLRRQIRSLTDTDLTYLVGSVMLERGRNYLREDRVTRILDHPDKIVSTVKGNGRSYMAIIRSIHPFDAICTCPVGTACKHIAAILLAIGAGSGEENSWHSILDALHKSRQTASRQPYNPQDLAIVLVRGQKGIALKLFRRLASSDANSTPGETPTTAFHTASSGSRPNSAPAAQWTQQRVAWNDFSETRSSSVAKQFSPHQLAAMRDIVSAARRSNPFSTDITLEALGSSALAVLRDAAIRGIYLFWEDSDFPLTVSDQTWSIAADISHSRENSDLNVRFIAAAPGGERAEILSDTVPPLGVARIDGQFVLAAVADDVARPLAHLAKEGRQIEIPADERAEFEATFLPALEGVEVISRDKSYEPLELSKPRLHIDVDRSDDSEFFTVTARQEVHVAGDSPDPGDNSVISEIADYSALSTDIDTYLRLWAEEGVPGYPTSLDSARLLVERHHSAADLAQWGMNSTQLDMSGYVAFRERLAPRLQKSGIIVSFATRADFDVLTEAPSIETRATEKNDWLDLEVVVRVRGHEVPLPILYEALARGVDFITFGEVAIPLGHQFDALRQLLDDAAALGQVTPKSVRVPTIRAHALEIESVRASQELQKKLRELEHLGDPEPLPKNLHASMREYQKAGYAWLTHLARAKFGGVLADDMGLGKTLQVLAVVQRGIETGAITHPVLIVAPTSVVSNWRDEAQKFTPNLRVTIVQESSKRRELTIARIAESSNVVVTSYTLARLDSKEYRNVRWSGVVVDEAQAIKNPATASYKAIAALEREWTFAVTGTPVENSLGDLAALLYLTAPGLLPNRAAFAEKFRKPIEKRGDSEAAARLQRLVHPFLMRRRKDDVATDLPEKNETVLSVELDVEHSRRYRKQLERERQEVLGLLTNVDQNRISILASLTRLRRLAIDPALVTADNSADSSSKPQHRKPGKNKIEDSADSAKTELLIEHLQQLLPEGHQVLVFSQFTTYLERIAKRLKRENIAYSYLDGGTRDREGAIEKFRSGVKPVFLISLKAGGTGLNLVEADYVYIMDPWWNPAAEEQAIDRTHRIGQDKRVMVYRLVSRGTIEEKVVDLQEKKRNLAGIIDAGAGAPITAEDMRALLTDKPAR</sequence>
<dbReference type="InterPro" id="IPR007527">
    <property type="entry name" value="Znf_SWIM"/>
</dbReference>
<dbReference type="InterPro" id="IPR050496">
    <property type="entry name" value="SNF2_RAD54_helicase_repair"/>
</dbReference>
<dbReference type="SMART" id="SM00487">
    <property type="entry name" value="DEXDc"/>
    <property type="match status" value="1"/>
</dbReference>
<dbReference type="InterPro" id="IPR027417">
    <property type="entry name" value="P-loop_NTPase"/>
</dbReference>
<dbReference type="CDD" id="cd18793">
    <property type="entry name" value="SF2_C_SNF"/>
    <property type="match status" value="1"/>
</dbReference>
<dbReference type="Proteomes" id="UP000009888">
    <property type="component" value="Unassembled WGS sequence"/>
</dbReference>
<dbReference type="InterPro" id="IPR014001">
    <property type="entry name" value="Helicase_ATP-bd"/>
</dbReference>
<feature type="region of interest" description="Disordered" evidence="3">
    <location>
        <begin position="147"/>
        <end position="176"/>
    </location>
</feature>
<dbReference type="GO" id="GO:0008270">
    <property type="term" value="F:zinc ion binding"/>
    <property type="evidence" value="ECO:0007669"/>
    <property type="project" value="UniProtKB-KW"/>
</dbReference>
<reference evidence="7 8" key="1">
    <citation type="submission" date="2012-09" db="EMBL/GenBank/DDBJ databases">
        <title>The Genome Sequence of Actinobaculum massiliae ACS-171-V-COL2.</title>
        <authorList>
            <consortium name="The Broad Institute Genome Sequencing Platform"/>
            <person name="Earl A."/>
            <person name="Ward D."/>
            <person name="Feldgarden M."/>
            <person name="Gevers D."/>
            <person name="Saerens B."/>
            <person name="Vaneechoutte M."/>
            <person name="Walker B."/>
            <person name="Young S.K."/>
            <person name="Zeng Q."/>
            <person name="Gargeya S."/>
            <person name="Fitzgerald M."/>
            <person name="Haas B."/>
            <person name="Abouelleil A."/>
            <person name="Alvarado L."/>
            <person name="Arachchi H.M."/>
            <person name="Berlin A."/>
            <person name="Chapman S.B."/>
            <person name="Goldberg J."/>
            <person name="Griggs A."/>
            <person name="Gujja S."/>
            <person name="Hansen M."/>
            <person name="Howarth C."/>
            <person name="Imamovic A."/>
            <person name="Larimer J."/>
            <person name="McCowen C."/>
            <person name="Montmayeur A."/>
            <person name="Murphy C."/>
            <person name="Neiman D."/>
            <person name="Pearson M."/>
            <person name="Priest M."/>
            <person name="Roberts A."/>
            <person name="Saif S."/>
            <person name="Shea T."/>
            <person name="Sisk P."/>
            <person name="Sykes S."/>
            <person name="Wortman J."/>
            <person name="Nusbaum C."/>
            <person name="Birren B."/>
        </authorList>
    </citation>
    <scope>NUCLEOTIDE SEQUENCE [LARGE SCALE GENOMIC DNA]</scope>
    <source>
        <strain evidence="8">ACS-171-V-Col2</strain>
    </source>
</reference>
<dbReference type="EMBL" id="AGWL01000003">
    <property type="protein sequence ID" value="EKU95360.1"/>
    <property type="molecule type" value="Genomic_DNA"/>
</dbReference>
<dbReference type="GO" id="GO:0016787">
    <property type="term" value="F:hydrolase activity"/>
    <property type="evidence" value="ECO:0007669"/>
    <property type="project" value="UniProtKB-KW"/>
</dbReference>
<dbReference type="Gene3D" id="3.40.50.10810">
    <property type="entry name" value="Tandem AAA-ATPase domain"/>
    <property type="match status" value="1"/>
</dbReference>
<dbReference type="RefSeq" id="WP_007000931.1">
    <property type="nucleotide sequence ID" value="NZ_JH992955.1"/>
</dbReference>
<keyword evidence="8" id="KW-1185">Reference proteome</keyword>
<proteinExistence type="predicted"/>
<dbReference type="InterPro" id="IPR049730">
    <property type="entry name" value="SNF2/RAD54-like_C"/>
</dbReference>
<dbReference type="SMART" id="SM00490">
    <property type="entry name" value="HELICc"/>
    <property type="match status" value="1"/>
</dbReference>
<dbReference type="PANTHER" id="PTHR45629:SF7">
    <property type="entry name" value="DNA EXCISION REPAIR PROTEIN ERCC-6-RELATED"/>
    <property type="match status" value="1"/>
</dbReference>
<feature type="domain" description="Helicase ATP-binding" evidence="5">
    <location>
        <begin position="640"/>
        <end position="803"/>
    </location>
</feature>
<protein>
    <recommendedName>
        <fullName evidence="9">SWIM-type domain-containing protein</fullName>
    </recommendedName>
</protein>
<evidence type="ECO:0000256" key="1">
    <source>
        <dbReference type="ARBA" id="ARBA00022801"/>
    </source>
</evidence>
<evidence type="ECO:0000259" key="6">
    <source>
        <dbReference type="PROSITE" id="PS51194"/>
    </source>
</evidence>
<evidence type="ECO:0000256" key="2">
    <source>
        <dbReference type="PROSITE-ProRule" id="PRU00325"/>
    </source>
</evidence>